<keyword evidence="1" id="KW-0808">Transferase</keyword>
<dbReference type="Pfam" id="PF06722">
    <property type="entry name" value="EryCIII-like_C"/>
    <property type="match status" value="1"/>
</dbReference>
<dbReference type="PANTHER" id="PTHR48050">
    <property type="entry name" value="STEROL 3-BETA-GLUCOSYLTRANSFERASE"/>
    <property type="match status" value="1"/>
</dbReference>
<dbReference type="FunFam" id="3.40.50.2000:FF:000072">
    <property type="entry name" value="Glycosyl transferase"/>
    <property type="match status" value="1"/>
</dbReference>
<dbReference type="Proteomes" id="UP000469558">
    <property type="component" value="Unassembled WGS sequence"/>
</dbReference>
<dbReference type="Gene3D" id="3.40.50.2000">
    <property type="entry name" value="Glycogen Phosphorylase B"/>
    <property type="match status" value="2"/>
</dbReference>
<evidence type="ECO:0000256" key="1">
    <source>
        <dbReference type="ARBA" id="ARBA00022679"/>
    </source>
</evidence>
<reference evidence="3 4" key="1">
    <citation type="submission" date="2018-05" db="EMBL/GenBank/DDBJ databases">
        <title>Genome sequencing and assembly of the regulated plant pathogen Lachnellula willkommii and related sister species for the development of diagnostic species identification markers.</title>
        <authorList>
            <person name="Giroux E."/>
            <person name="Bilodeau G."/>
        </authorList>
    </citation>
    <scope>NUCLEOTIDE SEQUENCE [LARGE SCALE GENOMIC DNA]</scope>
    <source>
        <strain evidence="3 4">CBS 268.59</strain>
    </source>
</reference>
<dbReference type="EMBL" id="QGMK01000692">
    <property type="protein sequence ID" value="TVY80394.1"/>
    <property type="molecule type" value="Genomic_DNA"/>
</dbReference>
<proteinExistence type="predicted"/>
<gene>
    <name evidence="3" type="primary">ugtA1_1</name>
    <name evidence="3" type="ORF">LSUE1_G004395</name>
</gene>
<feature type="domain" description="Erythromycin biosynthesis protein CIII-like C-terminal" evidence="2">
    <location>
        <begin position="307"/>
        <end position="433"/>
    </location>
</feature>
<name>A0A8T9C9C0_9HELO</name>
<organism evidence="3 4">
    <name type="scientific">Lachnellula suecica</name>
    <dbReference type="NCBI Taxonomy" id="602035"/>
    <lineage>
        <taxon>Eukaryota</taxon>
        <taxon>Fungi</taxon>
        <taxon>Dikarya</taxon>
        <taxon>Ascomycota</taxon>
        <taxon>Pezizomycotina</taxon>
        <taxon>Leotiomycetes</taxon>
        <taxon>Helotiales</taxon>
        <taxon>Lachnaceae</taxon>
        <taxon>Lachnellula</taxon>
    </lineage>
</organism>
<protein>
    <submittedName>
        <fullName evidence="3">UDP-glucosyltransferase A1</fullName>
    </submittedName>
</protein>
<dbReference type="InterPro" id="IPR010610">
    <property type="entry name" value="EryCIII-like_C"/>
</dbReference>
<dbReference type="InterPro" id="IPR002213">
    <property type="entry name" value="UDP_glucos_trans"/>
</dbReference>
<dbReference type="InterPro" id="IPR050426">
    <property type="entry name" value="Glycosyltransferase_28"/>
</dbReference>
<accession>A0A8T9C9C0</accession>
<dbReference type="PANTHER" id="PTHR48050:SF13">
    <property type="entry name" value="STEROL 3-BETA-GLUCOSYLTRANSFERASE UGT80A2"/>
    <property type="match status" value="1"/>
</dbReference>
<evidence type="ECO:0000313" key="3">
    <source>
        <dbReference type="EMBL" id="TVY80394.1"/>
    </source>
</evidence>
<comment type="caution">
    <text evidence="3">The sequence shown here is derived from an EMBL/GenBank/DDBJ whole genome shotgun (WGS) entry which is preliminary data.</text>
</comment>
<evidence type="ECO:0000313" key="4">
    <source>
        <dbReference type="Proteomes" id="UP000469558"/>
    </source>
</evidence>
<dbReference type="SUPFAM" id="SSF53756">
    <property type="entry name" value="UDP-Glycosyltransferase/glycogen phosphorylase"/>
    <property type="match status" value="1"/>
</dbReference>
<dbReference type="OrthoDB" id="5835829at2759"/>
<dbReference type="GO" id="GO:0008194">
    <property type="term" value="F:UDP-glycosyltransferase activity"/>
    <property type="evidence" value="ECO:0007669"/>
    <property type="project" value="InterPro"/>
</dbReference>
<sequence length="447" mass="48536">MASDAKPLVLIGCTPFSGHMMPLRVIAKTLVERGYTVTFVSASKHQKWLEDAGCNFVPINGYGDWTDESLDTRFSAREKLPPGPAQLGWDIENIFLKSIPSQHDALQVAMKNMTAKHPGKPIVQLIEGAFWGGIPITSGARGIKPTGSIGIGIIPMVLSSIDCAPFGPGIPFDNSPDGRARNKAMKEQMIPMFAPLEKVFRETTQETGAKINCQLLDSVYVLPDRFLQMCSPSVEYPRSDAPSSIRFAGGLPKGKRDFHDPPAFWNEIVNNNGKKIVAVSQGSLALNYSELIVPTLEAFKDRDDILVVVALGRKGNKLPENTFVPANVRVGDFIPFDDLLPHCSVFVSNGGYGAFQHSISHGIPMVLGGESEDKAEVCARAEWVGIGVNLKTQKPTSEAIRNAVDEVLGNSKYKTRAKELEDEMAAFDPLSVVAKTIDELATGTAQK</sequence>
<dbReference type="CDD" id="cd03784">
    <property type="entry name" value="GT1_Gtf-like"/>
    <property type="match status" value="1"/>
</dbReference>
<keyword evidence="4" id="KW-1185">Reference proteome</keyword>
<dbReference type="AlphaFoldDB" id="A0A8T9C9C0"/>
<dbReference type="GO" id="GO:0016758">
    <property type="term" value="F:hexosyltransferase activity"/>
    <property type="evidence" value="ECO:0007669"/>
    <property type="project" value="UniProtKB-ARBA"/>
</dbReference>
<evidence type="ECO:0000259" key="2">
    <source>
        <dbReference type="Pfam" id="PF06722"/>
    </source>
</evidence>